<sequence length="127" mass="14625">LTCPTPWRLFEKKCYFISTAKKNWTENRRACITEGADLLIVNSHEEQDFAYGMLNNGQNAWIGLSDSLKEGVWMWVDGTPVTTKYWLHGQPNNHKGEQDCGELVHKESGGKWNDDSCFAQQLWICEK</sequence>
<reference evidence="4 5" key="1">
    <citation type="submission" date="2021-06" db="EMBL/GenBank/DDBJ databases">
        <authorList>
            <person name="Palmer J.M."/>
        </authorList>
    </citation>
    <scope>NUCLEOTIDE SEQUENCE [LARGE SCALE GENOMIC DNA]</scope>
    <source>
        <strain evidence="4 5">AS_MEX2019</strain>
        <tissue evidence="4">Muscle</tissue>
    </source>
</reference>
<evidence type="ECO:0000256" key="1">
    <source>
        <dbReference type="ARBA" id="ARBA00022734"/>
    </source>
</evidence>
<evidence type="ECO:0000259" key="3">
    <source>
        <dbReference type="PROSITE" id="PS50041"/>
    </source>
</evidence>
<organism evidence="4 5">
    <name type="scientific">Ameca splendens</name>
    <dbReference type="NCBI Taxonomy" id="208324"/>
    <lineage>
        <taxon>Eukaryota</taxon>
        <taxon>Metazoa</taxon>
        <taxon>Chordata</taxon>
        <taxon>Craniata</taxon>
        <taxon>Vertebrata</taxon>
        <taxon>Euteleostomi</taxon>
        <taxon>Actinopterygii</taxon>
        <taxon>Neopterygii</taxon>
        <taxon>Teleostei</taxon>
        <taxon>Neoteleostei</taxon>
        <taxon>Acanthomorphata</taxon>
        <taxon>Ovalentaria</taxon>
        <taxon>Atherinomorphae</taxon>
        <taxon>Cyprinodontiformes</taxon>
        <taxon>Goodeidae</taxon>
        <taxon>Ameca</taxon>
    </lineage>
</organism>
<feature type="domain" description="C-type lectin" evidence="3">
    <location>
        <begin position="10"/>
        <end position="126"/>
    </location>
</feature>
<dbReference type="InterPro" id="IPR016187">
    <property type="entry name" value="CTDL_fold"/>
</dbReference>
<dbReference type="InterPro" id="IPR016186">
    <property type="entry name" value="C-type_lectin-like/link_sf"/>
</dbReference>
<dbReference type="InterPro" id="IPR001304">
    <property type="entry name" value="C-type_lectin-like"/>
</dbReference>
<keyword evidence="2" id="KW-1015">Disulfide bond</keyword>
<dbReference type="InterPro" id="IPR018378">
    <property type="entry name" value="C-type_lectin_CS"/>
</dbReference>
<keyword evidence="5" id="KW-1185">Reference proteome</keyword>
<dbReference type="InterPro" id="IPR033989">
    <property type="entry name" value="CD209-like_CTLD"/>
</dbReference>
<dbReference type="PROSITE" id="PS00615">
    <property type="entry name" value="C_TYPE_LECTIN_1"/>
    <property type="match status" value="1"/>
</dbReference>
<name>A0ABV0ZZJ4_9TELE</name>
<gene>
    <name evidence="4" type="ORF">AMECASPLE_016884</name>
</gene>
<dbReference type="PROSITE" id="PS50041">
    <property type="entry name" value="C_TYPE_LECTIN_2"/>
    <property type="match status" value="1"/>
</dbReference>
<dbReference type="Pfam" id="PF00059">
    <property type="entry name" value="Lectin_C"/>
    <property type="match status" value="1"/>
</dbReference>
<dbReference type="CDD" id="cd03590">
    <property type="entry name" value="CLECT_DC-SIGN_like"/>
    <property type="match status" value="1"/>
</dbReference>
<dbReference type="Gene3D" id="3.10.100.10">
    <property type="entry name" value="Mannose-Binding Protein A, subunit A"/>
    <property type="match status" value="1"/>
</dbReference>
<feature type="non-terminal residue" evidence="4">
    <location>
        <position position="1"/>
    </location>
</feature>
<dbReference type="EMBL" id="JAHRIP010076480">
    <property type="protein sequence ID" value="MEQ2311167.1"/>
    <property type="molecule type" value="Genomic_DNA"/>
</dbReference>
<evidence type="ECO:0000256" key="2">
    <source>
        <dbReference type="ARBA" id="ARBA00023157"/>
    </source>
</evidence>
<dbReference type="PANTHER" id="PTHR22803">
    <property type="entry name" value="MANNOSE, PHOSPHOLIPASE, LECTIN RECEPTOR RELATED"/>
    <property type="match status" value="1"/>
</dbReference>
<keyword evidence="1" id="KW-0430">Lectin</keyword>
<evidence type="ECO:0000313" key="4">
    <source>
        <dbReference type="EMBL" id="MEQ2311167.1"/>
    </source>
</evidence>
<evidence type="ECO:0000313" key="5">
    <source>
        <dbReference type="Proteomes" id="UP001469553"/>
    </source>
</evidence>
<dbReference type="Proteomes" id="UP001469553">
    <property type="component" value="Unassembled WGS sequence"/>
</dbReference>
<protein>
    <recommendedName>
        <fullName evidence="3">C-type lectin domain-containing protein</fullName>
    </recommendedName>
</protein>
<dbReference type="InterPro" id="IPR050111">
    <property type="entry name" value="C-type_lectin/snaclec_domain"/>
</dbReference>
<dbReference type="SMART" id="SM00034">
    <property type="entry name" value="CLECT"/>
    <property type="match status" value="1"/>
</dbReference>
<proteinExistence type="predicted"/>
<comment type="caution">
    <text evidence="4">The sequence shown here is derived from an EMBL/GenBank/DDBJ whole genome shotgun (WGS) entry which is preliminary data.</text>
</comment>
<dbReference type="SUPFAM" id="SSF56436">
    <property type="entry name" value="C-type lectin-like"/>
    <property type="match status" value="1"/>
</dbReference>
<accession>A0ABV0ZZJ4</accession>